<name>A0A9P4N085_9PLEO</name>
<gene>
    <name evidence="8" type="ORF">CC78DRAFT_580146</name>
</gene>
<evidence type="ECO:0000256" key="6">
    <source>
        <dbReference type="SAM" id="Phobius"/>
    </source>
</evidence>
<accession>A0A9P4N085</accession>
<protein>
    <recommendedName>
        <fullName evidence="7">Rhodopsin domain-containing protein</fullName>
    </recommendedName>
</protein>
<dbReference type="AlphaFoldDB" id="A0A9P4N085"/>
<feature type="transmembrane region" description="Helical" evidence="6">
    <location>
        <begin position="134"/>
        <end position="155"/>
    </location>
</feature>
<dbReference type="EMBL" id="ML986614">
    <property type="protein sequence ID" value="KAF2264630.1"/>
    <property type="molecule type" value="Genomic_DNA"/>
</dbReference>
<dbReference type="PANTHER" id="PTHR33048">
    <property type="entry name" value="PTH11-LIKE INTEGRAL MEMBRANE PROTEIN (AFU_ORTHOLOGUE AFUA_5G11245)"/>
    <property type="match status" value="1"/>
</dbReference>
<feature type="transmembrane region" description="Helical" evidence="6">
    <location>
        <begin position="101"/>
        <end position="122"/>
    </location>
</feature>
<keyword evidence="9" id="KW-1185">Reference proteome</keyword>
<dbReference type="Proteomes" id="UP000800093">
    <property type="component" value="Unassembled WGS sequence"/>
</dbReference>
<evidence type="ECO:0000256" key="5">
    <source>
        <dbReference type="ARBA" id="ARBA00038359"/>
    </source>
</evidence>
<dbReference type="GO" id="GO:0016020">
    <property type="term" value="C:membrane"/>
    <property type="evidence" value="ECO:0007669"/>
    <property type="project" value="UniProtKB-SubCell"/>
</dbReference>
<reference evidence="9" key="1">
    <citation type="journal article" date="2020" name="Stud. Mycol.">
        <title>101 Dothideomycetes genomes: A test case for predicting lifestyles and emergence of pathogens.</title>
        <authorList>
            <person name="Haridas S."/>
            <person name="Albert R."/>
            <person name="Binder M."/>
            <person name="Bloem J."/>
            <person name="LaButti K."/>
            <person name="Salamov A."/>
            <person name="Andreopoulos B."/>
            <person name="Baker S."/>
            <person name="Barry K."/>
            <person name="Bills G."/>
            <person name="Bluhm B."/>
            <person name="Cannon C."/>
            <person name="Castanera R."/>
            <person name="Culley D."/>
            <person name="Daum C."/>
            <person name="Ezra D."/>
            <person name="Gonzalez J."/>
            <person name="Henrissat B."/>
            <person name="Kuo A."/>
            <person name="Liang C."/>
            <person name="Lipzen A."/>
            <person name="Lutzoni F."/>
            <person name="Magnuson J."/>
            <person name="Mondo S."/>
            <person name="Nolan M."/>
            <person name="Ohm R."/>
            <person name="Pangilinan J."/>
            <person name="Park H.-J."/>
            <person name="Ramirez L."/>
            <person name="Alfaro M."/>
            <person name="Sun H."/>
            <person name="Tritt A."/>
            <person name="Yoshinaga Y."/>
            <person name="Zwiers L.-H."/>
            <person name="Turgeon B."/>
            <person name="Goodwin S."/>
            <person name="Spatafora J."/>
            <person name="Crous P."/>
            <person name="Grigoriev I."/>
        </authorList>
    </citation>
    <scope>NUCLEOTIDE SEQUENCE [LARGE SCALE GENOMIC DNA]</scope>
    <source>
        <strain evidence="9">CBS 304.66</strain>
    </source>
</reference>
<feature type="transmembrane region" description="Helical" evidence="6">
    <location>
        <begin position="52"/>
        <end position="76"/>
    </location>
</feature>
<sequence>MVNLSERAFDVVNYRQTTLLVLPSILFAVVTVLVGLRCYGSRLKSAKLAVEDVLCVVGLLMGYALLAIIYVLVFAIGEGLPSSEVLKDHPDGMQRWRRTMFVLRIFWASAVASIQLSCLFFYLRLYENHRTARIVCYTIIGLVGAWYVSTLVTWLNTCRPLPKAFDDTIAGICPIKGNLACALIGTLHAALDVGVVVVPVPAVTSIRMSFGEKWGIMLLFFLGSFCTMCAVLRVDCIIHASRVPTSDPINAAWGTVLMEAFEVSLGTICCCMPTLRPVSDHWLKRWWHPNEGNIELQRCGSNGSSHSETSRIWQGRTGGRVKAFVSLEERSRERDRDLGPNDIHVTKEYIVVP</sequence>
<dbReference type="InterPro" id="IPR052337">
    <property type="entry name" value="SAT4-like"/>
</dbReference>
<evidence type="ECO:0000256" key="2">
    <source>
        <dbReference type="ARBA" id="ARBA00022692"/>
    </source>
</evidence>
<evidence type="ECO:0000313" key="8">
    <source>
        <dbReference type="EMBL" id="KAF2264630.1"/>
    </source>
</evidence>
<feature type="domain" description="Rhodopsin" evidence="7">
    <location>
        <begin position="36"/>
        <end position="278"/>
    </location>
</feature>
<proteinExistence type="inferred from homology"/>
<evidence type="ECO:0000259" key="7">
    <source>
        <dbReference type="Pfam" id="PF20684"/>
    </source>
</evidence>
<evidence type="ECO:0000256" key="4">
    <source>
        <dbReference type="ARBA" id="ARBA00023136"/>
    </source>
</evidence>
<evidence type="ECO:0000313" key="9">
    <source>
        <dbReference type="Proteomes" id="UP000800093"/>
    </source>
</evidence>
<keyword evidence="4 6" id="KW-0472">Membrane</keyword>
<evidence type="ECO:0000256" key="1">
    <source>
        <dbReference type="ARBA" id="ARBA00004141"/>
    </source>
</evidence>
<dbReference type="Pfam" id="PF20684">
    <property type="entry name" value="Fung_rhodopsin"/>
    <property type="match status" value="1"/>
</dbReference>
<keyword evidence="3 6" id="KW-1133">Transmembrane helix</keyword>
<comment type="caution">
    <text evidence="8">The sequence shown here is derived from an EMBL/GenBank/DDBJ whole genome shotgun (WGS) entry which is preliminary data.</text>
</comment>
<feature type="transmembrane region" description="Helical" evidence="6">
    <location>
        <begin position="20"/>
        <end position="40"/>
    </location>
</feature>
<organism evidence="8 9">
    <name type="scientific">Lojkania enalia</name>
    <dbReference type="NCBI Taxonomy" id="147567"/>
    <lineage>
        <taxon>Eukaryota</taxon>
        <taxon>Fungi</taxon>
        <taxon>Dikarya</taxon>
        <taxon>Ascomycota</taxon>
        <taxon>Pezizomycotina</taxon>
        <taxon>Dothideomycetes</taxon>
        <taxon>Pleosporomycetidae</taxon>
        <taxon>Pleosporales</taxon>
        <taxon>Pleosporales incertae sedis</taxon>
        <taxon>Lojkania</taxon>
    </lineage>
</organism>
<feature type="transmembrane region" description="Helical" evidence="6">
    <location>
        <begin position="214"/>
        <end position="232"/>
    </location>
</feature>
<comment type="subcellular location">
    <subcellularLocation>
        <location evidence="1">Membrane</location>
        <topology evidence="1">Multi-pass membrane protein</topology>
    </subcellularLocation>
</comment>
<dbReference type="PANTHER" id="PTHR33048:SF47">
    <property type="entry name" value="INTEGRAL MEMBRANE PROTEIN-RELATED"/>
    <property type="match status" value="1"/>
</dbReference>
<dbReference type="OrthoDB" id="10017208at2759"/>
<comment type="similarity">
    <text evidence="5">Belongs to the SAT4 family.</text>
</comment>
<dbReference type="InterPro" id="IPR049326">
    <property type="entry name" value="Rhodopsin_dom_fungi"/>
</dbReference>
<evidence type="ECO:0000256" key="3">
    <source>
        <dbReference type="ARBA" id="ARBA00022989"/>
    </source>
</evidence>
<keyword evidence="2 6" id="KW-0812">Transmembrane</keyword>